<dbReference type="Gene3D" id="3.10.450.50">
    <property type="match status" value="1"/>
</dbReference>
<organism evidence="2 3">
    <name type="scientific">Nocardia jinanensis</name>
    <dbReference type="NCBI Taxonomy" id="382504"/>
    <lineage>
        <taxon>Bacteria</taxon>
        <taxon>Bacillati</taxon>
        <taxon>Actinomycetota</taxon>
        <taxon>Actinomycetes</taxon>
        <taxon>Mycobacteriales</taxon>
        <taxon>Nocardiaceae</taxon>
        <taxon>Nocardia</taxon>
    </lineage>
</organism>
<dbReference type="RefSeq" id="WP_058855267.1">
    <property type="nucleotide sequence ID" value="NZ_BMMH01000003.1"/>
</dbReference>
<feature type="domain" description="DUF4440" evidence="1">
    <location>
        <begin position="10"/>
        <end position="113"/>
    </location>
</feature>
<comment type="caution">
    <text evidence="2">The sequence shown here is derived from an EMBL/GenBank/DDBJ whole genome shotgun (WGS) entry which is preliminary data.</text>
</comment>
<gene>
    <name evidence="2" type="ORF">GCM10011588_21610</name>
</gene>
<dbReference type="Proteomes" id="UP000638263">
    <property type="component" value="Unassembled WGS sequence"/>
</dbReference>
<sequence>MSAEQSRFADLEQRILTAIFQRDKSAMAELMHPDGYGFDATMGLVSQRALIAGIDALTPDARYIADEIRVVDAGPRAAALTYRLRQWGEFGGAPLPAVVFCSSVWRHGPVGWQAVFHHETPARTA</sequence>
<evidence type="ECO:0000313" key="3">
    <source>
        <dbReference type="Proteomes" id="UP000638263"/>
    </source>
</evidence>
<accession>A0A917RH49</accession>
<dbReference type="EMBL" id="BMMH01000003">
    <property type="protein sequence ID" value="GGL06887.1"/>
    <property type="molecule type" value="Genomic_DNA"/>
</dbReference>
<dbReference type="SUPFAM" id="SSF54427">
    <property type="entry name" value="NTF2-like"/>
    <property type="match status" value="1"/>
</dbReference>
<evidence type="ECO:0000259" key="1">
    <source>
        <dbReference type="Pfam" id="PF14534"/>
    </source>
</evidence>
<dbReference type="InterPro" id="IPR032710">
    <property type="entry name" value="NTF2-like_dom_sf"/>
</dbReference>
<proteinExistence type="predicted"/>
<protein>
    <recommendedName>
        <fullName evidence="1">DUF4440 domain-containing protein</fullName>
    </recommendedName>
</protein>
<keyword evidence="3" id="KW-1185">Reference proteome</keyword>
<dbReference type="InterPro" id="IPR027843">
    <property type="entry name" value="DUF4440"/>
</dbReference>
<reference evidence="2" key="2">
    <citation type="submission" date="2020-09" db="EMBL/GenBank/DDBJ databases">
        <authorList>
            <person name="Sun Q."/>
            <person name="Zhou Y."/>
        </authorList>
    </citation>
    <scope>NUCLEOTIDE SEQUENCE</scope>
    <source>
        <strain evidence="2">CGMCC 4.3508</strain>
    </source>
</reference>
<dbReference type="AlphaFoldDB" id="A0A917RH49"/>
<evidence type="ECO:0000313" key="2">
    <source>
        <dbReference type="EMBL" id="GGL06887.1"/>
    </source>
</evidence>
<dbReference type="Pfam" id="PF14534">
    <property type="entry name" value="DUF4440"/>
    <property type="match status" value="1"/>
</dbReference>
<reference evidence="2" key="1">
    <citation type="journal article" date="2014" name="Int. J. Syst. Evol. Microbiol.">
        <title>Complete genome sequence of Corynebacterium casei LMG S-19264T (=DSM 44701T), isolated from a smear-ripened cheese.</title>
        <authorList>
            <consortium name="US DOE Joint Genome Institute (JGI-PGF)"/>
            <person name="Walter F."/>
            <person name="Albersmeier A."/>
            <person name="Kalinowski J."/>
            <person name="Ruckert C."/>
        </authorList>
    </citation>
    <scope>NUCLEOTIDE SEQUENCE</scope>
    <source>
        <strain evidence="2">CGMCC 4.3508</strain>
    </source>
</reference>
<name>A0A917RH49_9NOCA</name>